<evidence type="ECO:0000313" key="9">
    <source>
        <dbReference type="EMBL" id="KZE72388.1"/>
    </source>
</evidence>
<dbReference type="PANTHER" id="PTHR46577">
    <property type="entry name" value="HTH-TYPE TRANSCRIPTIONAL REGULATORY PROTEIN GABR"/>
    <property type="match status" value="1"/>
</dbReference>
<dbReference type="SUPFAM" id="SSF46785">
    <property type="entry name" value="Winged helix' DNA-binding domain"/>
    <property type="match status" value="1"/>
</dbReference>
<keyword evidence="5" id="KW-0805">Transcription regulation</keyword>
<dbReference type="GO" id="GO:0008483">
    <property type="term" value="F:transaminase activity"/>
    <property type="evidence" value="ECO:0007669"/>
    <property type="project" value="UniProtKB-KW"/>
</dbReference>
<gene>
    <name evidence="9" type="ORF">AV654_33780</name>
</gene>
<dbReference type="Gene3D" id="3.40.640.10">
    <property type="entry name" value="Type I PLP-dependent aspartate aminotransferase-like (Major domain)"/>
    <property type="match status" value="1"/>
</dbReference>
<keyword evidence="6" id="KW-0238">DNA-binding</keyword>
<dbReference type="GO" id="GO:0030170">
    <property type="term" value="F:pyridoxal phosphate binding"/>
    <property type="evidence" value="ECO:0007669"/>
    <property type="project" value="InterPro"/>
</dbReference>
<dbReference type="InterPro" id="IPR004839">
    <property type="entry name" value="Aminotransferase_I/II_large"/>
</dbReference>
<feature type="domain" description="HTH gntR-type" evidence="8">
    <location>
        <begin position="12"/>
        <end position="80"/>
    </location>
</feature>
<evidence type="ECO:0000256" key="4">
    <source>
        <dbReference type="ARBA" id="ARBA00022898"/>
    </source>
</evidence>
<comment type="similarity">
    <text evidence="2">In the C-terminal section; belongs to the class-I pyridoxal-phosphate-dependent aminotransferase family.</text>
</comment>
<keyword evidence="3" id="KW-0032">Aminotransferase</keyword>
<dbReference type="Pfam" id="PF00392">
    <property type="entry name" value="GntR"/>
    <property type="match status" value="1"/>
</dbReference>
<name>A0A163TUH2_9BACL</name>
<dbReference type="Gene3D" id="1.10.10.10">
    <property type="entry name" value="Winged helix-like DNA-binding domain superfamily/Winged helix DNA-binding domain"/>
    <property type="match status" value="1"/>
</dbReference>
<accession>A0A163TUH2</accession>
<evidence type="ECO:0000256" key="2">
    <source>
        <dbReference type="ARBA" id="ARBA00005384"/>
    </source>
</evidence>
<protein>
    <submittedName>
        <fullName evidence="9">GntR family transcriptional regulator</fullName>
    </submittedName>
</protein>
<dbReference type="EMBL" id="LQRA01000103">
    <property type="protein sequence ID" value="KZE72388.1"/>
    <property type="molecule type" value="Genomic_DNA"/>
</dbReference>
<dbReference type="InterPro" id="IPR000524">
    <property type="entry name" value="Tscrpt_reg_HTH_GntR"/>
</dbReference>
<evidence type="ECO:0000256" key="6">
    <source>
        <dbReference type="ARBA" id="ARBA00023125"/>
    </source>
</evidence>
<sequence length="481" mass="55748">MKKTVVSSGHAGKLFEQIYDYILDRIRRGEWKPHDKLPSIRSLATEFNVHRLTVFKAYQLLKENRIVEVKDKSGYYVRPDHSLPVDSLHNPIISAYVHESHLSEIHQVQAEYVLSKSLLDPNLLPNLYFSEYVKQVFDLYPKMLGTYFTVQGDQELRDALCRYFTDCHRFHLSADELLITCGSQEAMDLVARALVKPRDAVMLERPTYSTAIDIFRRQGAAIVPVEIHPYGYDLEQVEKLMQAYKPRLFYLNPTFQSPTGYIVPAEQRKRLVELAERYQCLLLEDDPYRDIYFGKEPPLPLFAYDTAGWVIYLRSFSKYIAPGLGIAIVACRSSIMNYLIKAKLLSDSGTPLVNQKIFLHYFFSERLQQHMEKLRIALAVRKDIVEQELSATDWQWNSPAGGFNLWVKLPETVEIERLLSTCIKQSITFVPGAICDPLKEYKSWIRLSYSYLNEQLLREGIQRLVKLADGSNAYRHPMLND</sequence>
<dbReference type="OrthoDB" id="9802601at2"/>
<dbReference type="CDD" id="cd07377">
    <property type="entry name" value="WHTH_GntR"/>
    <property type="match status" value="1"/>
</dbReference>
<dbReference type="Proteomes" id="UP000076563">
    <property type="component" value="Unassembled WGS sequence"/>
</dbReference>
<evidence type="ECO:0000256" key="3">
    <source>
        <dbReference type="ARBA" id="ARBA00022576"/>
    </source>
</evidence>
<dbReference type="PANTHER" id="PTHR46577:SF1">
    <property type="entry name" value="HTH-TYPE TRANSCRIPTIONAL REGULATORY PROTEIN GABR"/>
    <property type="match status" value="1"/>
</dbReference>
<evidence type="ECO:0000256" key="5">
    <source>
        <dbReference type="ARBA" id="ARBA00023015"/>
    </source>
</evidence>
<dbReference type="RefSeq" id="WP_063187656.1">
    <property type="nucleotide sequence ID" value="NZ_LQRA01000103.1"/>
</dbReference>
<dbReference type="Pfam" id="PF00155">
    <property type="entry name" value="Aminotran_1_2"/>
    <property type="match status" value="1"/>
</dbReference>
<dbReference type="InterPro" id="IPR036390">
    <property type="entry name" value="WH_DNA-bd_sf"/>
</dbReference>
<dbReference type="SUPFAM" id="SSF53383">
    <property type="entry name" value="PLP-dependent transferases"/>
    <property type="match status" value="1"/>
</dbReference>
<evidence type="ECO:0000256" key="7">
    <source>
        <dbReference type="ARBA" id="ARBA00023163"/>
    </source>
</evidence>
<dbReference type="PROSITE" id="PS50949">
    <property type="entry name" value="HTH_GNTR"/>
    <property type="match status" value="1"/>
</dbReference>
<dbReference type="Gene3D" id="3.90.1150.10">
    <property type="entry name" value="Aspartate Aminotransferase, domain 1"/>
    <property type="match status" value="1"/>
</dbReference>
<reference evidence="10" key="1">
    <citation type="submission" date="2016-01" db="EMBL/GenBank/DDBJ databases">
        <title>Draft genome of Chromobacterium sp. F49.</title>
        <authorList>
            <person name="Hong K.W."/>
        </authorList>
    </citation>
    <scope>NUCLEOTIDE SEQUENCE [LARGE SCALE GENOMIC DNA]</scope>
    <source>
        <strain evidence="10">M63</strain>
    </source>
</reference>
<comment type="cofactor">
    <cofactor evidence="1">
        <name>pyridoxal 5'-phosphate</name>
        <dbReference type="ChEBI" id="CHEBI:597326"/>
    </cofactor>
</comment>
<dbReference type="SMART" id="SM00345">
    <property type="entry name" value="HTH_GNTR"/>
    <property type="match status" value="1"/>
</dbReference>
<keyword evidence="7" id="KW-0804">Transcription</keyword>
<dbReference type="InterPro" id="IPR015421">
    <property type="entry name" value="PyrdxlP-dep_Trfase_major"/>
</dbReference>
<keyword evidence="10" id="KW-1185">Reference proteome</keyword>
<dbReference type="eggNOG" id="COG1167">
    <property type="taxonomic scope" value="Bacteria"/>
</dbReference>
<dbReference type="InterPro" id="IPR036388">
    <property type="entry name" value="WH-like_DNA-bd_sf"/>
</dbReference>
<evidence type="ECO:0000313" key="10">
    <source>
        <dbReference type="Proteomes" id="UP000076563"/>
    </source>
</evidence>
<keyword evidence="4" id="KW-0663">Pyridoxal phosphate</keyword>
<dbReference type="AlphaFoldDB" id="A0A163TUH2"/>
<dbReference type="InterPro" id="IPR015422">
    <property type="entry name" value="PyrdxlP-dep_Trfase_small"/>
</dbReference>
<proteinExistence type="inferred from homology"/>
<dbReference type="InterPro" id="IPR051446">
    <property type="entry name" value="HTH_trans_reg/aminotransferase"/>
</dbReference>
<dbReference type="STRING" id="1007103.GCA_000213315_00558"/>
<organism evidence="9 10">
    <name type="scientific">Paenibacillus elgii</name>
    <dbReference type="NCBI Taxonomy" id="189691"/>
    <lineage>
        <taxon>Bacteria</taxon>
        <taxon>Bacillati</taxon>
        <taxon>Bacillota</taxon>
        <taxon>Bacilli</taxon>
        <taxon>Bacillales</taxon>
        <taxon>Paenibacillaceae</taxon>
        <taxon>Paenibacillus</taxon>
    </lineage>
</organism>
<evidence type="ECO:0000256" key="1">
    <source>
        <dbReference type="ARBA" id="ARBA00001933"/>
    </source>
</evidence>
<keyword evidence="3" id="KW-0808">Transferase</keyword>
<evidence type="ECO:0000259" key="8">
    <source>
        <dbReference type="PROSITE" id="PS50949"/>
    </source>
</evidence>
<comment type="caution">
    <text evidence="9">The sequence shown here is derived from an EMBL/GenBank/DDBJ whole genome shotgun (WGS) entry which is preliminary data.</text>
</comment>
<dbReference type="GO" id="GO:0003700">
    <property type="term" value="F:DNA-binding transcription factor activity"/>
    <property type="evidence" value="ECO:0007669"/>
    <property type="project" value="InterPro"/>
</dbReference>
<dbReference type="InterPro" id="IPR015424">
    <property type="entry name" value="PyrdxlP-dep_Trfase"/>
</dbReference>
<dbReference type="GO" id="GO:0003677">
    <property type="term" value="F:DNA binding"/>
    <property type="evidence" value="ECO:0007669"/>
    <property type="project" value="UniProtKB-KW"/>
</dbReference>
<dbReference type="CDD" id="cd00609">
    <property type="entry name" value="AAT_like"/>
    <property type="match status" value="1"/>
</dbReference>